<feature type="region of interest" description="Disordered" evidence="1">
    <location>
        <begin position="963"/>
        <end position="1004"/>
    </location>
</feature>
<feature type="compositionally biased region" description="Low complexity" evidence="1">
    <location>
        <begin position="467"/>
        <end position="477"/>
    </location>
</feature>
<keyword evidence="3" id="KW-1185">Reference proteome</keyword>
<dbReference type="Proteomes" id="UP001218188">
    <property type="component" value="Unassembled WGS sequence"/>
</dbReference>
<evidence type="ECO:0000256" key="1">
    <source>
        <dbReference type="SAM" id="MobiDB-lite"/>
    </source>
</evidence>
<evidence type="ECO:0000313" key="2">
    <source>
        <dbReference type="EMBL" id="KAJ7027421.1"/>
    </source>
</evidence>
<dbReference type="EMBL" id="JARJCM010000124">
    <property type="protein sequence ID" value="KAJ7027421.1"/>
    <property type="molecule type" value="Genomic_DNA"/>
</dbReference>
<gene>
    <name evidence="2" type="ORF">C8F04DRAFT_1189549</name>
</gene>
<proteinExistence type="predicted"/>
<accession>A0AAD6SG96</accession>
<protein>
    <submittedName>
        <fullName evidence="2">Uncharacterized protein</fullName>
    </submittedName>
</protein>
<feature type="compositionally biased region" description="Acidic residues" evidence="1">
    <location>
        <begin position="345"/>
        <end position="378"/>
    </location>
</feature>
<feature type="region of interest" description="Disordered" evidence="1">
    <location>
        <begin position="106"/>
        <end position="132"/>
    </location>
</feature>
<feature type="compositionally biased region" description="Low complexity" evidence="1">
    <location>
        <begin position="963"/>
        <end position="972"/>
    </location>
</feature>
<organism evidence="2 3">
    <name type="scientific">Mycena alexandri</name>
    <dbReference type="NCBI Taxonomy" id="1745969"/>
    <lineage>
        <taxon>Eukaryota</taxon>
        <taxon>Fungi</taxon>
        <taxon>Dikarya</taxon>
        <taxon>Basidiomycota</taxon>
        <taxon>Agaricomycotina</taxon>
        <taxon>Agaricomycetes</taxon>
        <taxon>Agaricomycetidae</taxon>
        <taxon>Agaricales</taxon>
        <taxon>Marasmiineae</taxon>
        <taxon>Mycenaceae</taxon>
        <taxon>Mycena</taxon>
    </lineage>
</organism>
<dbReference type="AlphaFoldDB" id="A0AAD6SG96"/>
<evidence type="ECO:0000313" key="3">
    <source>
        <dbReference type="Proteomes" id="UP001218188"/>
    </source>
</evidence>
<name>A0AAD6SG96_9AGAR</name>
<feature type="region of interest" description="Disordered" evidence="1">
    <location>
        <begin position="459"/>
        <end position="505"/>
    </location>
</feature>
<feature type="region of interest" description="Disordered" evidence="1">
    <location>
        <begin position="340"/>
        <end position="384"/>
    </location>
</feature>
<comment type="caution">
    <text evidence="2">The sequence shown here is derived from an EMBL/GenBank/DDBJ whole genome shotgun (WGS) entry which is preliminary data.</text>
</comment>
<reference evidence="2" key="1">
    <citation type="submission" date="2023-03" db="EMBL/GenBank/DDBJ databases">
        <title>Massive genome expansion in bonnet fungi (Mycena s.s.) driven by repeated elements and novel gene families across ecological guilds.</title>
        <authorList>
            <consortium name="Lawrence Berkeley National Laboratory"/>
            <person name="Harder C.B."/>
            <person name="Miyauchi S."/>
            <person name="Viragh M."/>
            <person name="Kuo A."/>
            <person name="Thoen E."/>
            <person name="Andreopoulos B."/>
            <person name="Lu D."/>
            <person name="Skrede I."/>
            <person name="Drula E."/>
            <person name="Henrissat B."/>
            <person name="Morin E."/>
            <person name="Kohler A."/>
            <person name="Barry K."/>
            <person name="LaButti K."/>
            <person name="Morin E."/>
            <person name="Salamov A."/>
            <person name="Lipzen A."/>
            <person name="Mereny Z."/>
            <person name="Hegedus B."/>
            <person name="Baldrian P."/>
            <person name="Stursova M."/>
            <person name="Weitz H."/>
            <person name="Taylor A."/>
            <person name="Grigoriev I.V."/>
            <person name="Nagy L.G."/>
            <person name="Martin F."/>
            <person name="Kauserud H."/>
        </authorList>
    </citation>
    <scope>NUCLEOTIDE SEQUENCE</scope>
    <source>
        <strain evidence="2">CBHHK200</strain>
    </source>
</reference>
<sequence length="1004" mass="109267">MNINVKGRGDAMRSLAHVRAGDTLGQAAKQVERYTSTTLGRATRVNRRQRRRGAGTDAEGFQWAASAACALRTCRTWRWACSLDSRSSLPRGEELTTRRLGVSSADLGFPAGAGTSTQEVDEMPPPPGINLRWSQYTPETASRSRKAPLKQSSIASDIPLDKLKISPAQREQLQQIYESNATATPGNEVSRVDYFYTLSDDDQLAASAIMAQQGLDIGAQERIDNRWSQQWGRASNLSAKAKTKTRRVLYLCRCGYDHTQVQKKERHTPVPFTSCLTHGEITYDEYTHKILRIRGFFHHNAAYAHALQTKTAISRAETSAPSLDRPTVRAAAAVADLLQEHEPTSDDEEDGTPDLENDSDSDIDTDASSDSDDDSGGEEDPRGAAAAGNLAALGEQALARTVYELQEMGPRLGDLAEYMKRKSGPLSTTEQAALSQGRGHLAALLGELDRLLFAVPAPSLTQNPVSTPQATPAPTQTGSRKRKSNRTLEPPSPEKRAQKRHQSYSLPPRLRRALSVIVLCIVPKRRVGRWRADVGRECRAMAEPSRDVLEKAMFHHPPITTSAVDGILDWDACAASILLRVRRVHATSAAGCGFVRGHRTLGVPPSRWNASTLTENARFLDAISPSPDAFSPPAPWCRIFPVVLPARGRVSRVQGDGSCEASRRAWSTTLQGWARGREEEGGCRERSAVAEVALAAASVVRDGPPRSAVALVLSLDVVGTMKGWQDVRDVGSVYVDDCPGTTARATGAAMGRLPSAMCIALGPKEHVIRLSTYGSFGCSGVGEGEQGQVLAVRIPNHQIIFFCVYKPWENVLTKARLKPEARAWLRRLVALALASVSTSPSPVKPSQAQAKPAHHYLGPIRGHINLPLTARIWAKRYSAATPSTNVPIGCELCDIIRPRKTHPAFWKYSFLSHIRSEHPRHWNDVDSEGAPQNLPPDFANKIAIPREELVALGIVMGLADAPSAQSLAPPASRKTKRPLSNVTNADAGPSNPSKRPCSRPLNRP</sequence>